<name>A0A1F4XFH1_9BACT</name>
<dbReference type="STRING" id="1797243.A2943_01180"/>
<keyword evidence="2" id="KW-1133">Transmembrane helix</keyword>
<reference evidence="3 4" key="1">
    <citation type="journal article" date="2016" name="Nat. Commun.">
        <title>Thousands of microbial genomes shed light on interconnected biogeochemical processes in an aquifer system.</title>
        <authorList>
            <person name="Anantharaman K."/>
            <person name="Brown C.T."/>
            <person name="Hug L.A."/>
            <person name="Sharon I."/>
            <person name="Castelle C.J."/>
            <person name="Probst A.J."/>
            <person name="Thomas B.C."/>
            <person name="Singh A."/>
            <person name="Wilkins M.J."/>
            <person name="Karaoz U."/>
            <person name="Brodie E.L."/>
            <person name="Williams K.H."/>
            <person name="Hubbard S.S."/>
            <person name="Banfield J.F."/>
        </authorList>
    </citation>
    <scope>NUCLEOTIDE SEQUENCE [LARGE SCALE GENOMIC DNA]</scope>
</reference>
<gene>
    <name evidence="3" type="ORF">A2943_01180</name>
</gene>
<organism evidence="3 4">
    <name type="scientific">Candidatus Adlerbacteria bacterium RIFCSPLOWO2_01_FULL_51_16</name>
    <dbReference type="NCBI Taxonomy" id="1797243"/>
    <lineage>
        <taxon>Bacteria</taxon>
        <taxon>Candidatus Adleribacteriota</taxon>
    </lineage>
</organism>
<protein>
    <submittedName>
        <fullName evidence="3">Uncharacterized protein</fullName>
    </submittedName>
</protein>
<feature type="region of interest" description="Disordered" evidence="1">
    <location>
        <begin position="40"/>
        <end position="64"/>
    </location>
</feature>
<dbReference type="EMBL" id="MEWX01000025">
    <property type="protein sequence ID" value="OGC80356.1"/>
    <property type="molecule type" value="Genomic_DNA"/>
</dbReference>
<feature type="transmembrane region" description="Helical" evidence="2">
    <location>
        <begin position="127"/>
        <end position="149"/>
    </location>
</feature>
<proteinExistence type="predicted"/>
<evidence type="ECO:0000256" key="2">
    <source>
        <dbReference type="SAM" id="Phobius"/>
    </source>
</evidence>
<accession>A0A1F4XFH1</accession>
<dbReference type="AlphaFoldDB" id="A0A1F4XFH1"/>
<evidence type="ECO:0000313" key="4">
    <source>
        <dbReference type="Proteomes" id="UP000176185"/>
    </source>
</evidence>
<feature type="compositionally biased region" description="Polar residues" evidence="1">
    <location>
        <begin position="43"/>
        <end position="55"/>
    </location>
</feature>
<comment type="caution">
    <text evidence="3">The sequence shown here is derived from an EMBL/GenBank/DDBJ whole genome shotgun (WGS) entry which is preliminary data.</text>
</comment>
<dbReference type="CDD" id="cd12087">
    <property type="entry name" value="TM_EGFR-like"/>
    <property type="match status" value="1"/>
</dbReference>
<keyword evidence="2" id="KW-0472">Membrane</keyword>
<evidence type="ECO:0000256" key="1">
    <source>
        <dbReference type="SAM" id="MobiDB-lite"/>
    </source>
</evidence>
<keyword evidence="2" id="KW-0812">Transmembrane</keyword>
<evidence type="ECO:0000313" key="3">
    <source>
        <dbReference type="EMBL" id="OGC80356.1"/>
    </source>
</evidence>
<dbReference type="Proteomes" id="UP000176185">
    <property type="component" value="Unassembled WGS sequence"/>
</dbReference>
<sequence length="397" mass="42929">MPQDKENSEIDLKKILLPKKEAGPSLASAQRVNAGALLEQEQKATLQSQTASQKPSPVPAAPAKEESIVKSLKTYRGAIEEAIQHKNVSVVSIAAAEAERRGAAGHSAAQASAPEGEEVSHELGLRIAAIVGGIALLVGALGLIVFVFLRPAVTSPVQNNFPSPFISVDATQIVAIPVLQWKRGTLMTELEKARESTSLSLGLMSRLYVVEASSTEQYSVDAPTFLGTLAPDTPPELLRSLGGEYLLGIHVFDANQTFLILDIENYTTAYSAMLGWEWTMQADLEPLFTRKPRPRIPEEGFVPPPAPAIVATSSATSTAGSATSSTTVNQPPPQFIQPRFIDRVVENRDTRVIQNQAGDILLLWTFLDRSTLLITTNEYTLREVVSRLNRPPVIPLP</sequence>